<sequence>MRVLTLELTAFGPYRNKQLIDFQKLGEEMIFLITGPTGAGKTTLFDAICYSLYGRASGTDRDQDTLRSHFATKDDLTKVTLTFSLHQKTYSVTRSPKQWKPKARGEGYTEEPATAVLYQLNAEKQWELVQSKIKEVNDTLQAMINLDYEQFRKMIMIPQGEFRKLISENSKEREEVLQKIFRTYIYHDMTEKMKNDAKLIKEQIEQLEWKLQQEKLNVSSEMMELEENKPFIEQIELKVNELKEQLNQIHTRKNQLIQQQQELEQDYYRNQQIAELFDQLDFKKQEKIQMQEQETEIQEVKGVLQLAYFADQLLPLDQQLQTREEEWQNQKKQLQHLQEQLTIKQNAFLKEEQHYHLLKNMEEDREKMKLDLLRQQENLHNVKGYFARKDQFLKLSGTVEKQRQEINGLEQSIEQLNKEKEQSYQISDQIYQLQQTIQEERYNQEKWQRQLAICHDILKETLQLDTLRRNYLQVKNNVNELNQQVEVQKEKCLEIEQAYHKNIAHILAGTIVEGEPCPVCGSTNHPKKRKSKSNELNQDMVDKERNSLHQLEERHKSVERKMYEIREQGEAKKAVISSFYQTLDPALQSKNSKDLNETVEKLTEQENKREKGILDLHNSLAKLQAAKKNVQDIQKQIERSKTEQTKLKTSFSQDLEQLQQLQIELTSQEKQLPERIDSVNSYQKQVDQLERDYQNKIKQWKDTKERYDKIKHELAEMKTITQQTEQFEQQLKESYEKQKNLFNQSLAEKNFLTVSAYKEALISKEKQSHLQDRINRYDENKKLIEQRINELMASLENKEKPNLEILKDQLDQFKEKQLSLSKEEQQIEWLLTHLKRSIKTVQSIEKELADLSEKYYHIGELANIAKGDNPQKLSFERFVLSTFLDEILLQANLRLDKMTDHRFQLIRSEEIAKRGAQSGLDLEVLDHYTGRKRSVKTLSGGEGFKAALSLALGMADIIQSHAGGVQLDTLFIDEGFGTLDEVSLEQAIQCLKDLQQDHRVIGVISHVGQLKEAIKAKLIVQSSNDGSDARFVLQ</sequence>
<gene>
    <name evidence="7" type="ORF">F9U64_04570</name>
</gene>
<evidence type="ECO:0000256" key="1">
    <source>
        <dbReference type="ARBA" id="ARBA00006930"/>
    </source>
</evidence>
<organism evidence="7 8">
    <name type="scientific">Gracilibacillus oryzae</name>
    <dbReference type="NCBI Taxonomy" id="1672701"/>
    <lineage>
        <taxon>Bacteria</taxon>
        <taxon>Bacillati</taxon>
        <taxon>Bacillota</taxon>
        <taxon>Bacilli</taxon>
        <taxon>Bacillales</taxon>
        <taxon>Bacillaceae</taxon>
        <taxon>Gracilibacillus</taxon>
    </lineage>
</organism>
<feature type="region of interest" description="Disordered" evidence="5">
    <location>
        <begin position="521"/>
        <end position="542"/>
    </location>
</feature>
<dbReference type="OrthoDB" id="9795626at2"/>
<dbReference type="PANTHER" id="PTHR32114:SF2">
    <property type="entry name" value="ABC TRANSPORTER ABCH.3"/>
    <property type="match status" value="1"/>
</dbReference>
<evidence type="ECO:0000256" key="3">
    <source>
        <dbReference type="ARBA" id="ARBA00013368"/>
    </source>
</evidence>
<dbReference type="AlphaFoldDB" id="A0A7C8KU27"/>
<feature type="coiled-coil region" evidence="4">
    <location>
        <begin position="767"/>
        <end position="854"/>
    </location>
</feature>
<feature type="coiled-coil region" evidence="4">
    <location>
        <begin position="464"/>
        <end position="498"/>
    </location>
</feature>
<dbReference type="EMBL" id="WEID01000016">
    <property type="protein sequence ID" value="KAB8138549.1"/>
    <property type="molecule type" value="Genomic_DNA"/>
</dbReference>
<comment type="similarity">
    <text evidence="1">Belongs to the SMC family. SbcC subfamily.</text>
</comment>
<dbReference type="SUPFAM" id="SSF52540">
    <property type="entry name" value="P-loop containing nucleoside triphosphate hydrolases"/>
    <property type="match status" value="2"/>
</dbReference>
<comment type="caution">
    <text evidence="7">The sequence shown here is derived from an EMBL/GenBank/DDBJ whole genome shotgun (WGS) entry which is preliminary data.</text>
</comment>
<feature type="coiled-coil region" evidence="4">
    <location>
        <begin position="616"/>
        <end position="737"/>
    </location>
</feature>
<dbReference type="InterPro" id="IPR027417">
    <property type="entry name" value="P-loop_NTPase"/>
</dbReference>
<evidence type="ECO:0000256" key="5">
    <source>
        <dbReference type="SAM" id="MobiDB-lite"/>
    </source>
</evidence>
<accession>A0A7C8KU27</accession>
<reference evidence="7 8" key="1">
    <citation type="submission" date="2019-10" db="EMBL/GenBank/DDBJ databases">
        <title>Gracilibacillus sp. nov. isolated from rice seeds.</title>
        <authorList>
            <person name="He S."/>
        </authorList>
    </citation>
    <scope>NUCLEOTIDE SEQUENCE [LARGE SCALE GENOMIC DNA]</scope>
    <source>
        <strain evidence="7 8">TD8</strain>
    </source>
</reference>
<dbReference type="Proteomes" id="UP000480246">
    <property type="component" value="Unassembled WGS sequence"/>
</dbReference>
<dbReference type="Pfam" id="PF13558">
    <property type="entry name" value="SbcC_Walker_B"/>
    <property type="match status" value="1"/>
</dbReference>
<evidence type="ECO:0000256" key="4">
    <source>
        <dbReference type="SAM" id="Coils"/>
    </source>
</evidence>
<comment type="subunit">
    <text evidence="2">Heterodimer of SbcC and SbcD.</text>
</comment>
<feature type="domain" description="Rad50/SbcC-type AAA" evidence="6">
    <location>
        <begin position="6"/>
        <end position="259"/>
    </location>
</feature>
<dbReference type="Gene3D" id="3.40.50.300">
    <property type="entry name" value="P-loop containing nucleotide triphosphate hydrolases"/>
    <property type="match status" value="2"/>
</dbReference>
<dbReference type="Pfam" id="PF13476">
    <property type="entry name" value="AAA_23"/>
    <property type="match status" value="1"/>
</dbReference>
<keyword evidence="8" id="KW-1185">Reference proteome</keyword>
<dbReference type="PANTHER" id="PTHR32114">
    <property type="entry name" value="ABC TRANSPORTER ABCH.3"/>
    <property type="match status" value="1"/>
</dbReference>
<evidence type="ECO:0000313" key="8">
    <source>
        <dbReference type="Proteomes" id="UP000480246"/>
    </source>
</evidence>
<proteinExistence type="inferred from homology"/>
<protein>
    <recommendedName>
        <fullName evidence="3">Nuclease SbcCD subunit C</fullName>
    </recommendedName>
</protein>
<name>A0A7C8KU27_9BACI</name>
<dbReference type="InterPro" id="IPR038729">
    <property type="entry name" value="Rad50/SbcC_AAA"/>
</dbReference>
<evidence type="ECO:0000313" key="7">
    <source>
        <dbReference type="EMBL" id="KAB8138549.1"/>
    </source>
</evidence>
<dbReference type="RefSeq" id="WP_153401820.1">
    <property type="nucleotide sequence ID" value="NZ_ML762425.1"/>
</dbReference>
<evidence type="ECO:0000259" key="6">
    <source>
        <dbReference type="Pfam" id="PF13476"/>
    </source>
</evidence>
<feature type="coiled-coil region" evidence="4">
    <location>
        <begin position="190"/>
        <end position="426"/>
    </location>
</feature>
<keyword evidence="4" id="KW-0175">Coiled coil</keyword>
<evidence type="ECO:0000256" key="2">
    <source>
        <dbReference type="ARBA" id="ARBA00011322"/>
    </source>
</evidence>